<evidence type="ECO:0000256" key="2">
    <source>
        <dbReference type="ARBA" id="ARBA00023015"/>
    </source>
</evidence>
<keyword evidence="3 6" id="KW-0238">DNA-binding</keyword>
<dbReference type="Gene3D" id="3.40.190.10">
    <property type="entry name" value="Periplasmic binding protein-like II"/>
    <property type="match status" value="2"/>
</dbReference>
<dbReference type="SUPFAM" id="SSF53850">
    <property type="entry name" value="Periplasmic binding protein-like II"/>
    <property type="match status" value="1"/>
</dbReference>
<dbReference type="InterPro" id="IPR036390">
    <property type="entry name" value="WH_DNA-bd_sf"/>
</dbReference>
<keyword evidence="7" id="KW-1185">Reference proteome</keyword>
<evidence type="ECO:0000256" key="4">
    <source>
        <dbReference type="ARBA" id="ARBA00023163"/>
    </source>
</evidence>
<dbReference type="PRINTS" id="PR00039">
    <property type="entry name" value="HTHLYSR"/>
</dbReference>
<sequence length="308" mass="33627">MRASRPYWSVDPGPPLRDIGCFALVAQHLSFSRAAAELHMSQPAMSQAIGRLERSLGIRLFERTSREVRLSAAGKALLPYADAMLEASAALMAESTRLAMSARPTIRLAYPLIVGPLAARITRRLARRKPAIDVELRAAGWSAATSALERGDISAAILSTPFPRELTTAARFHVTVGHLAVPAGDPIAALSRIRPEQLTRYKILMPRNRTPGGMWARFAAQLRGPHQHHVVADDIDDFAAALDLVAAGVGLLPTPHLLVKAIRRHDVHFVPLDAGDLRMTYGLAWSPKHVSPELMVLVQAVQEALWTR</sequence>
<proteinExistence type="inferred from homology"/>
<dbReference type="Pfam" id="PF00126">
    <property type="entry name" value="HTH_1"/>
    <property type="match status" value="1"/>
</dbReference>
<keyword evidence="2" id="KW-0805">Transcription regulation</keyword>
<evidence type="ECO:0000313" key="6">
    <source>
        <dbReference type="EMBL" id="SNT41129.1"/>
    </source>
</evidence>
<evidence type="ECO:0000259" key="5">
    <source>
        <dbReference type="PROSITE" id="PS50931"/>
    </source>
</evidence>
<dbReference type="GO" id="GO:0003677">
    <property type="term" value="F:DNA binding"/>
    <property type="evidence" value="ECO:0007669"/>
    <property type="project" value="UniProtKB-KW"/>
</dbReference>
<dbReference type="InterPro" id="IPR036388">
    <property type="entry name" value="WH-like_DNA-bd_sf"/>
</dbReference>
<dbReference type="InterPro" id="IPR000847">
    <property type="entry name" value="LysR_HTH_N"/>
</dbReference>
<keyword evidence="4" id="KW-0804">Transcription</keyword>
<dbReference type="Proteomes" id="UP000198282">
    <property type="component" value="Unassembled WGS sequence"/>
</dbReference>
<feature type="domain" description="HTH lysR-type" evidence="5">
    <location>
        <begin position="14"/>
        <end position="71"/>
    </location>
</feature>
<name>A0A239MH72_9ACTN</name>
<dbReference type="PROSITE" id="PS50931">
    <property type="entry name" value="HTH_LYSR"/>
    <property type="match status" value="1"/>
</dbReference>
<gene>
    <name evidence="6" type="ORF">SAMN05216276_104056</name>
</gene>
<dbReference type="AlphaFoldDB" id="A0A239MH72"/>
<dbReference type="FunFam" id="1.10.10.10:FF:000001">
    <property type="entry name" value="LysR family transcriptional regulator"/>
    <property type="match status" value="1"/>
</dbReference>
<dbReference type="InterPro" id="IPR005119">
    <property type="entry name" value="LysR_subst-bd"/>
</dbReference>
<dbReference type="PANTHER" id="PTHR30346:SF29">
    <property type="entry name" value="LYSR SUBSTRATE-BINDING"/>
    <property type="match status" value="1"/>
</dbReference>
<comment type="similarity">
    <text evidence="1">Belongs to the LysR transcriptional regulatory family.</text>
</comment>
<reference evidence="6 7" key="1">
    <citation type="submission" date="2017-06" db="EMBL/GenBank/DDBJ databases">
        <authorList>
            <person name="Kim H.J."/>
            <person name="Triplett B.A."/>
        </authorList>
    </citation>
    <scope>NUCLEOTIDE SEQUENCE [LARGE SCALE GENOMIC DNA]</scope>
    <source>
        <strain evidence="6 7">CGMCC 4.2132</strain>
    </source>
</reference>
<organism evidence="6 7">
    <name type="scientific">Streptosporangium subroseum</name>
    <dbReference type="NCBI Taxonomy" id="106412"/>
    <lineage>
        <taxon>Bacteria</taxon>
        <taxon>Bacillati</taxon>
        <taxon>Actinomycetota</taxon>
        <taxon>Actinomycetes</taxon>
        <taxon>Streptosporangiales</taxon>
        <taxon>Streptosporangiaceae</taxon>
        <taxon>Streptosporangium</taxon>
    </lineage>
</organism>
<dbReference type="PANTHER" id="PTHR30346">
    <property type="entry name" value="TRANSCRIPTIONAL DUAL REGULATOR HCAR-RELATED"/>
    <property type="match status" value="1"/>
</dbReference>
<dbReference type="SUPFAM" id="SSF46785">
    <property type="entry name" value="Winged helix' DNA-binding domain"/>
    <property type="match status" value="1"/>
</dbReference>
<dbReference type="EMBL" id="FZOD01000040">
    <property type="protein sequence ID" value="SNT41129.1"/>
    <property type="molecule type" value="Genomic_DNA"/>
</dbReference>
<evidence type="ECO:0000313" key="7">
    <source>
        <dbReference type="Proteomes" id="UP000198282"/>
    </source>
</evidence>
<protein>
    <submittedName>
        <fullName evidence="6">DNA-binding transcriptional regulator, LysR family</fullName>
    </submittedName>
</protein>
<evidence type="ECO:0000256" key="1">
    <source>
        <dbReference type="ARBA" id="ARBA00009437"/>
    </source>
</evidence>
<dbReference type="Gene3D" id="1.10.10.10">
    <property type="entry name" value="Winged helix-like DNA-binding domain superfamily/Winged helix DNA-binding domain"/>
    <property type="match status" value="1"/>
</dbReference>
<dbReference type="GO" id="GO:0032993">
    <property type="term" value="C:protein-DNA complex"/>
    <property type="evidence" value="ECO:0007669"/>
    <property type="project" value="TreeGrafter"/>
</dbReference>
<accession>A0A239MH72</accession>
<dbReference type="Pfam" id="PF03466">
    <property type="entry name" value="LysR_substrate"/>
    <property type="match status" value="1"/>
</dbReference>
<evidence type="ECO:0000256" key="3">
    <source>
        <dbReference type="ARBA" id="ARBA00023125"/>
    </source>
</evidence>
<dbReference type="CDD" id="cd05466">
    <property type="entry name" value="PBP2_LTTR_substrate"/>
    <property type="match status" value="1"/>
</dbReference>
<dbReference type="GO" id="GO:0003700">
    <property type="term" value="F:DNA-binding transcription factor activity"/>
    <property type="evidence" value="ECO:0007669"/>
    <property type="project" value="InterPro"/>
</dbReference>